<feature type="region of interest" description="Disordered" evidence="5">
    <location>
        <begin position="1436"/>
        <end position="1465"/>
    </location>
</feature>
<dbReference type="SUPFAM" id="SSF48425">
    <property type="entry name" value="Sec7 domain"/>
    <property type="match status" value="1"/>
</dbReference>
<accession>A0A2A2JFQ8</accession>
<dbReference type="GO" id="GO:0005085">
    <property type="term" value="F:guanyl-nucleotide exchange factor activity"/>
    <property type="evidence" value="ECO:0007669"/>
    <property type="project" value="InterPro"/>
</dbReference>
<feature type="domain" description="SEC7" evidence="6">
    <location>
        <begin position="381"/>
        <end position="569"/>
    </location>
</feature>
<comment type="subcellular location">
    <subcellularLocation>
        <location evidence="2">Endoplasmic reticulum-Golgi intermediate compartment</location>
    </subcellularLocation>
    <subcellularLocation>
        <location evidence="1">Golgi apparatus</location>
        <location evidence="1">cis-Golgi network</location>
    </subcellularLocation>
</comment>
<dbReference type="FunFam" id="1.10.1000.11:FF:000007">
    <property type="entry name" value="Golgi-specific brefeldin A-resistance guanine nucleotide exchange factor 1"/>
    <property type="match status" value="1"/>
</dbReference>
<reference evidence="7 8" key="1">
    <citation type="journal article" date="2017" name="Curr. Biol.">
        <title>Genome architecture and evolution of a unichromosomal asexual nematode.</title>
        <authorList>
            <person name="Fradin H."/>
            <person name="Zegar C."/>
            <person name="Gutwein M."/>
            <person name="Lucas J."/>
            <person name="Kovtun M."/>
            <person name="Corcoran D."/>
            <person name="Baugh L.R."/>
            <person name="Kiontke K."/>
            <person name="Gunsalus K."/>
            <person name="Fitch D.H."/>
            <person name="Piano F."/>
        </authorList>
    </citation>
    <scope>NUCLEOTIDE SEQUENCE [LARGE SCALE GENOMIC DNA]</scope>
    <source>
        <strain evidence="7">PF1309</strain>
    </source>
</reference>
<dbReference type="SMART" id="SM00222">
    <property type="entry name" value="Sec7"/>
    <property type="match status" value="1"/>
</dbReference>
<keyword evidence="4" id="KW-0333">Golgi apparatus</keyword>
<sequence length="1762" mass="195653">MEEGRQTIQTTQVERQPSMPESETNAEVLGRAGYDMVLTTDSVCDTVIHHEKIAEDKPTKIEKGEEADSESEAEDIRSLRQKERLEFTLKEEVTEGELATATEPAPEQMPYGLPCCRELLRFLIALTNPYDRQNTESMIVLGLNLITVALEAAADHLASYSFLVPLIKDNLCRSLLQLLDTEKLPVLAATNRVCFLLFESMRVQLKFQLETYFHKLRAIVTSEQRTTSYEQKEMALEYIVQLWRIPGLVTELYLNYDCDLYCSNVFEDLTKLLVENAFPVQGLHSATLLSLDALLVVIDTIDQNCMCRQAGRAIESDGHKTNASLDLPILSGYEIAKKIMAKTYQSQDESRDSSEEPKEACAIVPRANRHVPSEDIPSMSEVIDQKKRKRIFAEGTELFNQSPKEGIAYLREKALLGSDAASIVAWLRENPQLDKKKIADYICSRKNADALEAFVKAFPFENTRLDVALRMFLETFRLPGEAAEISMVMQHFSEQWYRANHEPFNHVDAAFTLSYAIIMLNTDQHNPQVRRNQPPMTVDCFKRNLSGTNGGQDFDPEMLDTMYNAIKTDEIVMPAEQTGLVKENYLWKVLLRRGETSEGRFIHAPSGWNDHDLFSVCWGPAVAALSYVFDKSEHDLILQKTLNGYRKCASISAHYGMKDVFDNLVIHLCKFSTLSAHRDGNSEETLEMQRQRAMNEPLAHSHTPEAGWKNLLEVVLQLFKARLLPPELIEVDDFVDEKGWVSIQRVHNREHHVTRNDNSFFSWLGIGGGASDAERKKPTQDQLNAMQLASTIISECRPQQLVSDSKYLTSTALSEFIAALVQASHAVLEHVQSRSGAHNKQALTLSGEDEDALVFYLEMLISITLENKDRLSLVWPVVRRHLEWLLSAKFGRCPVLVERAVVGLLRVANRNLFRDNTVADDVLQSLSLLLRLSPKALFVFSRQIAYGLHDLLRTNAANVHKKEHWTVLFALLEAAGAAALPEDTIDASQHEPSIHLATATSGIERNAYSDSEQRPATGLATESSSLRTDKGYTSDVPGDRRAQLQQQATGSTDALSSRSISPADSAISLERNSAGGSKADWIHLDHRDAARATEEALRALGGKRAAFNRGSLVLRTGLGRHEPAAFLKVYDCVAFLLRDAVHVTPDNYESCIQCLRTMVEASLDGGCYAAGPLSSDAQNRLKSSATEKKHKVMKSGGGKKELSTEVDEEEIKQEEQQLSASYQQVSLHLLDLCSTLHNQIPTIFAKWATAGAGEITVDASIPFIWSRVWRPLLQAMARLGCDCRRLVRAGALTHLQRAFLPSNMSNLGAVEWESCFGEVLFPLLTKLLEPFSQMDPIGAEDTRVRAVQIVAKTLLNHLNALSSLDSFPALWLRLLDYMEQYLRVDSCGNLNEAVPESLKNMLLVLDNTELFATIPGLYQMTVERLKHVLPQLIRDTIPNPPSTPASAALASSSGPTSPPASSSGLQKFGKVQLAPAVAAPLSSSTSTASPPTSMENVAATSETATGFVQSANQQLEQAADEQRQATAAVQIPQAELTEIVVHSPVSSPVISPQSAGVAPTAVSHSTVPSTSSPTTPPNSNVTSPQHQPVQPDYAAQQQLYQQQYAQYQQYLAQQQAYQQHLQYQQQQQQQQQQQAQSAYSQQSYGQMPAASNYPSTSTYSTSQTVQSQNYMPQANLAEALATQVPPNYQPPIAVYSAMQQQTNQQMMYSVANPLPMQHTTVVPSANSAFSQISSSAENLHAATHQHPYHHMPGQQQQDPRMN</sequence>
<dbReference type="CDD" id="cd00171">
    <property type="entry name" value="Sec7"/>
    <property type="match status" value="1"/>
</dbReference>
<evidence type="ECO:0000313" key="7">
    <source>
        <dbReference type="EMBL" id="PAV60441.1"/>
    </source>
</evidence>
<dbReference type="Gene3D" id="1.10.1000.11">
    <property type="entry name" value="Arf Nucleotide-binding Site Opener,domain 2"/>
    <property type="match status" value="1"/>
</dbReference>
<dbReference type="Pfam" id="PF12783">
    <property type="entry name" value="Sec7-like_HUS"/>
    <property type="match status" value="1"/>
</dbReference>
<evidence type="ECO:0000256" key="5">
    <source>
        <dbReference type="SAM" id="MobiDB-lite"/>
    </source>
</evidence>
<evidence type="ECO:0000256" key="3">
    <source>
        <dbReference type="ARBA" id="ARBA00022448"/>
    </source>
</evidence>
<dbReference type="GO" id="GO:0032012">
    <property type="term" value="P:regulation of ARF protein signal transduction"/>
    <property type="evidence" value="ECO:0007669"/>
    <property type="project" value="InterPro"/>
</dbReference>
<organism evidence="7 8">
    <name type="scientific">Diploscapter pachys</name>
    <dbReference type="NCBI Taxonomy" id="2018661"/>
    <lineage>
        <taxon>Eukaryota</taxon>
        <taxon>Metazoa</taxon>
        <taxon>Ecdysozoa</taxon>
        <taxon>Nematoda</taxon>
        <taxon>Chromadorea</taxon>
        <taxon>Rhabditida</taxon>
        <taxon>Rhabditina</taxon>
        <taxon>Rhabditomorpha</taxon>
        <taxon>Rhabditoidea</taxon>
        <taxon>Rhabditidae</taxon>
        <taxon>Diploscapter</taxon>
    </lineage>
</organism>
<dbReference type="InterPro" id="IPR035999">
    <property type="entry name" value="Sec7_dom_sf"/>
</dbReference>
<evidence type="ECO:0000256" key="2">
    <source>
        <dbReference type="ARBA" id="ARBA00004399"/>
    </source>
</evidence>
<evidence type="ECO:0000256" key="1">
    <source>
        <dbReference type="ARBA" id="ARBA00004222"/>
    </source>
</evidence>
<dbReference type="STRING" id="2018661.A0A2A2JFQ8"/>
<gene>
    <name evidence="7" type="ORF">WR25_10578</name>
</gene>
<feature type="compositionally biased region" description="Low complexity" evidence="5">
    <location>
        <begin position="1480"/>
        <end position="1493"/>
    </location>
</feature>
<dbReference type="PANTHER" id="PTHR10663">
    <property type="entry name" value="GUANYL-NUCLEOTIDE EXCHANGE FACTOR"/>
    <property type="match status" value="1"/>
</dbReference>
<name>A0A2A2JFQ8_9BILA</name>
<dbReference type="Gene3D" id="1.10.220.20">
    <property type="match status" value="1"/>
</dbReference>
<dbReference type="Proteomes" id="UP000218231">
    <property type="component" value="Unassembled WGS sequence"/>
</dbReference>
<protein>
    <recommendedName>
        <fullName evidence="6">SEC7 domain-containing protein</fullName>
    </recommendedName>
</protein>
<dbReference type="OrthoDB" id="10258608at2759"/>
<feature type="region of interest" description="Disordered" evidence="5">
    <location>
        <begin position="1184"/>
        <end position="1205"/>
    </location>
</feature>
<dbReference type="Pfam" id="PF23325">
    <property type="entry name" value="TPR_28"/>
    <property type="match status" value="1"/>
</dbReference>
<feature type="region of interest" description="Disordered" evidence="5">
    <location>
        <begin position="55"/>
        <end position="77"/>
    </location>
</feature>
<feature type="compositionally biased region" description="Low complexity" evidence="5">
    <location>
        <begin position="1444"/>
        <end position="1465"/>
    </location>
</feature>
<dbReference type="GO" id="GO:0010256">
    <property type="term" value="P:endomembrane system organization"/>
    <property type="evidence" value="ECO:0007669"/>
    <property type="project" value="UniProtKB-ARBA"/>
</dbReference>
<dbReference type="InterPro" id="IPR023394">
    <property type="entry name" value="Sec7_C_sf"/>
</dbReference>
<dbReference type="GO" id="GO:0016197">
    <property type="term" value="P:endosomal transport"/>
    <property type="evidence" value="ECO:0007669"/>
    <property type="project" value="UniProtKB-ARBA"/>
</dbReference>
<dbReference type="GO" id="GO:0005793">
    <property type="term" value="C:endoplasmic reticulum-Golgi intermediate compartment"/>
    <property type="evidence" value="ECO:0007669"/>
    <property type="project" value="UniProtKB-SubCell"/>
</dbReference>
<evidence type="ECO:0000259" key="6">
    <source>
        <dbReference type="PROSITE" id="PS50190"/>
    </source>
</evidence>
<feature type="compositionally biased region" description="Basic and acidic residues" evidence="5">
    <location>
        <begin position="55"/>
        <end position="66"/>
    </location>
</feature>
<dbReference type="EMBL" id="LIAE01010466">
    <property type="protein sequence ID" value="PAV60441.1"/>
    <property type="molecule type" value="Genomic_DNA"/>
</dbReference>
<dbReference type="Pfam" id="PF01369">
    <property type="entry name" value="Sec7"/>
    <property type="match status" value="1"/>
</dbReference>
<feature type="region of interest" description="Disordered" evidence="5">
    <location>
        <begin position="1"/>
        <end position="25"/>
    </location>
</feature>
<evidence type="ECO:0000256" key="4">
    <source>
        <dbReference type="ARBA" id="ARBA00023034"/>
    </source>
</evidence>
<feature type="compositionally biased region" description="Low complexity" evidence="5">
    <location>
        <begin position="1559"/>
        <end position="1584"/>
    </location>
</feature>
<feature type="compositionally biased region" description="Basic and acidic residues" evidence="5">
    <location>
        <begin position="1027"/>
        <end position="1039"/>
    </location>
</feature>
<feature type="region of interest" description="Disordered" evidence="5">
    <location>
        <begin position="1000"/>
        <end position="1039"/>
    </location>
</feature>
<dbReference type="PANTHER" id="PTHR10663:SF388">
    <property type="entry name" value="GOLGI-SPECIFIC BREFELDIN A-RESISTANCE GUANINE NUCLEOTIDE EXCHANGE FACTOR 1"/>
    <property type="match status" value="1"/>
</dbReference>
<keyword evidence="3" id="KW-0813">Transport</keyword>
<evidence type="ECO:0000313" key="8">
    <source>
        <dbReference type="Proteomes" id="UP000218231"/>
    </source>
</evidence>
<dbReference type="InterPro" id="IPR056604">
    <property type="entry name" value="GBF1-like_TPR"/>
</dbReference>
<keyword evidence="8" id="KW-1185">Reference proteome</keyword>
<dbReference type="PROSITE" id="PS50190">
    <property type="entry name" value="SEC7"/>
    <property type="match status" value="1"/>
</dbReference>
<dbReference type="InterPro" id="IPR000904">
    <property type="entry name" value="Sec7_dom"/>
</dbReference>
<feature type="region of interest" description="Disordered" evidence="5">
    <location>
        <begin position="1480"/>
        <end position="1499"/>
    </location>
</feature>
<dbReference type="GO" id="GO:0005794">
    <property type="term" value="C:Golgi apparatus"/>
    <property type="evidence" value="ECO:0007669"/>
    <property type="project" value="UniProtKB-SubCell"/>
</dbReference>
<proteinExistence type="predicted"/>
<comment type="caution">
    <text evidence="7">The sequence shown here is derived from an EMBL/GenBank/DDBJ whole genome shotgun (WGS) entry which is preliminary data.</text>
</comment>
<feature type="region of interest" description="Disordered" evidence="5">
    <location>
        <begin position="1546"/>
        <end position="1590"/>
    </location>
</feature>
<dbReference type="InterPro" id="IPR032691">
    <property type="entry name" value="Mon2/Sec7/BIG1-like_HUS"/>
</dbReference>